<dbReference type="GO" id="GO:0003700">
    <property type="term" value="F:DNA-binding transcription factor activity"/>
    <property type="evidence" value="ECO:0007669"/>
    <property type="project" value="InterPro"/>
</dbReference>
<keyword evidence="3" id="KW-0238">DNA-binding</keyword>
<evidence type="ECO:0000313" key="7">
    <source>
        <dbReference type="EMBL" id="CAI3946526.1"/>
    </source>
</evidence>
<keyword evidence="4" id="KW-0804">Transcription</keyword>
<name>A0A9W4TPY5_9PROT</name>
<dbReference type="PANTHER" id="PTHR30537:SF58">
    <property type="entry name" value="HTH-TYPE TRANSCRIPTIONAL REGULATOR PERR"/>
    <property type="match status" value="1"/>
</dbReference>
<evidence type="ECO:0000256" key="1">
    <source>
        <dbReference type="ARBA" id="ARBA00009437"/>
    </source>
</evidence>
<evidence type="ECO:0000313" key="6">
    <source>
        <dbReference type="EMBL" id="CAI3924287.1"/>
    </source>
</evidence>
<evidence type="ECO:0000313" key="8">
    <source>
        <dbReference type="Proteomes" id="UP001154255"/>
    </source>
</evidence>
<dbReference type="PANTHER" id="PTHR30537">
    <property type="entry name" value="HTH-TYPE TRANSCRIPTIONAL REGULATOR"/>
    <property type="match status" value="1"/>
</dbReference>
<dbReference type="FunFam" id="1.10.10.10:FF:000001">
    <property type="entry name" value="LysR family transcriptional regulator"/>
    <property type="match status" value="1"/>
</dbReference>
<accession>A0A9W4TPY5</accession>
<gene>
    <name evidence="6" type="ORF">R53529_LOCUS131</name>
    <name evidence="7" type="ORF">R53530_LOCUS1558</name>
</gene>
<evidence type="ECO:0000259" key="5">
    <source>
        <dbReference type="PROSITE" id="PS50931"/>
    </source>
</evidence>
<sequence length="298" mass="34075">MVNIPLNLFNVFLASAEQQSFKAAGEKLCLTTSAVSQSIKKLEDLLGVLLFHRKTNAVELTPSGVELLEYVKAGINEIEKGIQHITKQNDTISIFCPPGIASELLSPFMFKIIAEGFQNIRIESNEQFSYNTYSQYDLAIILDETEKQAKNTLYLGPDYYFPFCHKTIYDQINSIDDLYKMFLFHHDFSRISWKEWFAYNDITYTPQKTLTFTRAAQLLSSVDNGLGVGLESSRLLAKKLVSGDYRLCNLPNLKPVKKDITWLYINSNKKENKQILFLRDLVLEYCSTDIEGRLKCLG</sequence>
<proteinExistence type="inferred from homology"/>
<dbReference type="InterPro" id="IPR036388">
    <property type="entry name" value="WH-like_DNA-bd_sf"/>
</dbReference>
<protein>
    <submittedName>
        <fullName evidence="6 7">LysR family (LysR)</fullName>
    </submittedName>
</protein>
<dbReference type="Proteomes" id="UP001154255">
    <property type="component" value="Unassembled WGS sequence"/>
</dbReference>
<dbReference type="PROSITE" id="PS50931">
    <property type="entry name" value="HTH_LYSR"/>
    <property type="match status" value="1"/>
</dbReference>
<dbReference type="EMBL" id="CAMXCS010000001">
    <property type="protein sequence ID" value="CAI3924287.1"/>
    <property type="molecule type" value="Genomic_DNA"/>
</dbReference>
<keyword evidence="2" id="KW-0805">Transcription regulation</keyword>
<dbReference type="EMBL" id="CAMXCM010000003">
    <property type="protein sequence ID" value="CAI3946526.1"/>
    <property type="molecule type" value="Genomic_DNA"/>
</dbReference>
<keyword evidence="9" id="KW-1185">Reference proteome</keyword>
<dbReference type="Pfam" id="PF03466">
    <property type="entry name" value="LysR_substrate"/>
    <property type="match status" value="1"/>
</dbReference>
<dbReference type="GO" id="GO:0043565">
    <property type="term" value="F:sequence-specific DNA binding"/>
    <property type="evidence" value="ECO:0007669"/>
    <property type="project" value="TreeGrafter"/>
</dbReference>
<dbReference type="InterPro" id="IPR005119">
    <property type="entry name" value="LysR_subst-bd"/>
</dbReference>
<organism evidence="7 8">
    <name type="scientific">Commensalibacter communis</name>
    <dbReference type="NCBI Taxonomy" id="2972786"/>
    <lineage>
        <taxon>Bacteria</taxon>
        <taxon>Pseudomonadati</taxon>
        <taxon>Pseudomonadota</taxon>
        <taxon>Alphaproteobacteria</taxon>
        <taxon>Acetobacterales</taxon>
        <taxon>Acetobacteraceae</taxon>
    </lineage>
</organism>
<dbReference type="GO" id="GO:0006351">
    <property type="term" value="P:DNA-templated transcription"/>
    <property type="evidence" value="ECO:0007669"/>
    <property type="project" value="TreeGrafter"/>
</dbReference>
<dbReference type="SUPFAM" id="SSF46785">
    <property type="entry name" value="Winged helix' DNA-binding domain"/>
    <property type="match status" value="1"/>
</dbReference>
<feature type="domain" description="HTH lysR-type" evidence="5">
    <location>
        <begin position="4"/>
        <end position="61"/>
    </location>
</feature>
<dbReference type="Pfam" id="PF00126">
    <property type="entry name" value="HTH_1"/>
    <property type="match status" value="1"/>
</dbReference>
<evidence type="ECO:0000256" key="3">
    <source>
        <dbReference type="ARBA" id="ARBA00023125"/>
    </source>
</evidence>
<dbReference type="InterPro" id="IPR036390">
    <property type="entry name" value="WH_DNA-bd_sf"/>
</dbReference>
<evidence type="ECO:0000313" key="9">
    <source>
        <dbReference type="Proteomes" id="UP001154259"/>
    </source>
</evidence>
<dbReference type="InterPro" id="IPR000847">
    <property type="entry name" value="LysR_HTH_N"/>
</dbReference>
<evidence type="ECO:0000256" key="2">
    <source>
        <dbReference type="ARBA" id="ARBA00023015"/>
    </source>
</evidence>
<dbReference type="AlphaFoldDB" id="A0A9W4TPY5"/>
<comment type="similarity">
    <text evidence="1">Belongs to the LysR transcriptional regulatory family.</text>
</comment>
<evidence type="ECO:0000256" key="4">
    <source>
        <dbReference type="ARBA" id="ARBA00023163"/>
    </source>
</evidence>
<dbReference type="Gene3D" id="1.10.10.10">
    <property type="entry name" value="Winged helix-like DNA-binding domain superfamily/Winged helix DNA-binding domain"/>
    <property type="match status" value="1"/>
</dbReference>
<comment type="caution">
    <text evidence="7">The sequence shown here is derived from an EMBL/GenBank/DDBJ whole genome shotgun (WGS) entry which is preliminary data.</text>
</comment>
<reference evidence="7" key="1">
    <citation type="submission" date="2022-10" db="EMBL/GenBank/DDBJ databases">
        <authorList>
            <person name="Botero Cardona J."/>
        </authorList>
    </citation>
    <scope>NUCLEOTIDE SEQUENCE</scope>
    <source>
        <strain evidence="7">LMG 31819</strain>
        <strain evidence="6">R-53529</strain>
    </source>
</reference>
<dbReference type="InterPro" id="IPR058163">
    <property type="entry name" value="LysR-type_TF_proteobact-type"/>
</dbReference>
<dbReference type="Proteomes" id="UP001154259">
    <property type="component" value="Unassembled WGS sequence"/>
</dbReference>
<dbReference type="SUPFAM" id="SSF53850">
    <property type="entry name" value="Periplasmic binding protein-like II"/>
    <property type="match status" value="1"/>
</dbReference>
<dbReference type="Gene3D" id="3.40.190.10">
    <property type="entry name" value="Periplasmic binding protein-like II"/>
    <property type="match status" value="2"/>
</dbReference>